<proteinExistence type="predicted"/>
<comment type="caution">
    <text evidence="2">The sequence shown here is derived from an EMBL/GenBank/DDBJ whole genome shotgun (WGS) entry which is preliminary data.</text>
</comment>
<evidence type="ECO:0000259" key="1">
    <source>
        <dbReference type="Pfam" id="PF13144"/>
    </source>
</evidence>
<name>A0A074MA42_ERYLO</name>
<evidence type="ECO:0000313" key="3">
    <source>
        <dbReference type="Proteomes" id="UP000027647"/>
    </source>
</evidence>
<protein>
    <recommendedName>
        <fullName evidence="1">Flagella basal body P-ring formation protein FlgA SAF domain-containing protein</fullName>
    </recommendedName>
</protein>
<dbReference type="AlphaFoldDB" id="A0A074MA42"/>
<dbReference type="Proteomes" id="UP000027647">
    <property type="component" value="Unassembled WGS sequence"/>
</dbReference>
<dbReference type="STRING" id="1044.EH31_14745"/>
<dbReference type="eggNOG" id="COG1261">
    <property type="taxonomic scope" value="Bacteria"/>
</dbReference>
<sequence length="188" mass="19921">MMNSKINPQRLEIRLMATALVIASLPLFAALASAREGGARGFTDPVEIDRAVEEFTGRGIGEVGGARLPADRRLKLAACDAPLGVKWHGRAQTIVRVDCSSPRNGSDSWRVFIATSSVKPAQAIAKVVARGDPITVIVRGRGFTVQQSGEAMEAGAIGDWIAVRTQARADAIRARIERPGLAVIPVGS</sequence>
<reference evidence="2 3" key="1">
    <citation type="submission" date="2014-04" db="EMBL/GenBank/DDBJ databases">
        <title>A comprehensive comparison of genomes of Erythrobacter spp. strains.</title>
        <authorList>
            <person name="Zheng Q."/>
        </authorList>
    </citation>
    <scope>NUCLEOTIDE SEQUENCE [LARGE SCALE GENOMIC DNA]</scope>
    <source>
        <strain evidence="2 3">DSM 6997</strain>
    </source>
</reference>
<gene>
    <name evidence="2" type="ORF">EH31_14745</name>
</gene>
<organism evidence="2 3">
    <name type="scientific">Erythrobacter longus</name>
    <dbReference type="NCBI Taxonomy" id="1044"/>
    <lineage>
        <taxon>Bacteria</taxon>
        <taxon>Pseudomonadati</taxon>
        <taxon>Pseudomonadota</taxon>
        <taxon>Alphaproteobacteria</taxon>
        <taxon>Sphingomonadales</taxon>
        <taxon>Erythrobacteraceae</taxon>
        <taxon>Erythrobacter/Porphyrobacter group</taxon>
        <taxon>Erythrobacter</taxon>
    </lineage>
</organism>
<dbReference type="InterPro" id="IPR017585">
    <property type="entry name" value="SAF_FlgA"/>
</dbReference>
<evidence type="ECO:0000313" key="2">
    <source>
        <dbReference type="EMBL" id="KEO88698.1"/>
    </source>
</evidence>
<dbReference type="EMBL" id="JMIW01000007">
    <property type="protein sequence ID" value="KEO88698.1"/>
    <property type="molecule type" value="Genomic_DNA"/>
</dbReference>
<dbReference type="Pfam" id="PF13144">
    <property type="entry name" value="ChapFlgA"/>
    <property type="match status" value="1"/>
</dbReference>
<dbReference type="Gene3D" id="2.30.30.760">
    <property type="match status" value="1"/>
</dbReference>
<keyword evidence="3" id="KW-1185">Reference proteome</keyword>
<feature type="domain" description="Flagella basal body P-ring formation protein FlgA SAF" evidence="1">
    <location>
        <begin position="125"/>
        <end position="180"/>
    </location>
</feature>
<accession>A0A074MA42</accession>